<dbReference type="AlphaFoldDB" id="A0AA38RPW6"/>
<evidence type="ECO:0000313" key="2">
    <source>
        <dbReference type="EMBL" id="KAJ9155988.1"/>
    </source>
</evidence>
<feature type="compositionally biased region" description="Low complexity" evidence="1">
    <location>
        <begin position="50"/>
        <end position="67"/>
    </location>
</feature>
<feature type="compositionally biased region" description="Basic residues" evidence="1">
    <location>
        <begin position="246"/>
        <end position="257"/>
    </location>
</feature>
<dbReference type="PANTHER" id="PTHR40644">
    <property type="entry name" value="UPF0653 PROTEIN C607.02C"/>
    <property type="match status" value="1"/>
</dbReference>
<keyword evidence="3" id="KW-1185">Reference proteome</keyword>
<feature type="compositionally biased region" description="Basic and acidic residues" evidence="1">
    <location>
        <begin position="263"/>
        <end position="272"/>
    </location>
</feature>
<dbReference type="PANTHER" id="PTHR40644:SF1">
    <property type="entry name" value="UPF0653 PROTEIN C607.02C"/>
    <property type="match status" value="1"/>
</dbReference>
<protein>
    <submittedName>
        <fullName evidence="2">Urease accessory protein</fullName>
    </submittedName>
</protein>
<gene>
    <name evidence="2" type="ORF">NKR19_g4264</name>
</gene>
<name>A0AA38RPW6_9PEZI</name>
<feature type="compositionally biased region" description="Low complexity" evidence="1">
    <location>
        <begin position="123"/>
        <end position="135"/>
    </location>
</feature>
<comment type="caution">
    <text evidence="2">The sequence shown here is derived from an EMBL/GenBank/DDBJ whole genome shotgun (WGS) entry which is preliminary data.</text>
</comment>
<organism evidence="2 3">
    <name type="scientific">Coniochaeta hoffmannii</name>
    <dbReference type="NCBI Taxonomy" id="91930"/>
    <lineage>
        <taxon>Eukaryota</taxon>
        <taxon>Fungi</taxon>
        <taxon>Dikarya</taxon>
        <taxon>Ascomycota</taxon>
        <taxon>Pezizomycotina</taxon>
        <taxon>Sordariomycetes</taxon>
        <taxon>Sordariomycetidae</taxon>
        <taxon>Coniochaetales</taxon>
        <taxon>Coniochaetaceae</taxon>
        <taxon>Coniochaeta</taxon>
    </lineage>
</organism>
<accession>A0AA38RPW6</accession>
<feature type="region of interest" description="Disordered" evidence="1">
    <location>
        <begin position="212"/>
        <end position="272"/>
    </location>
</feature>
<dbReference type="EMBL" id="JANBVN010000052">
    <property type="protein sequence ID" value="KAJ9155988.1"/>
    <property type="molecule type" value="Genomic_DNA"/>
</dbReference>
<dbReference type="Proteomes" id="UP001174691">
    <property type="component" value="Unassembled WGS sequence"/>
</dbReference>
<feature type="compositionally biased region" description="Basic and acidic residues" evidence="1">
    <location>
        <begin position="235"/>
        <end position="245"/>
    </location>
</feature>
<feature type="region of interest" description="Disordered" evidence="1">
    <location>
        <begin position="1"/>
        <end position="151"/>
    </location>
</feature>
<proteinExistence type="predicted"/>
<feature type="compositionally biased region" description="Basic and acidic residues" evidence="1">
    <location>
        <begin position="137"/>
        <end position="151"/>
    </location>
</feature>
<reference evidence="2" key="1">
    <citation type="submission" date="2022-07" db="EMBL/GenBank/DDBJ databases">
        <title>Fungi with potential for degradation of polypropylene.</title>
        <authorList>
            <person name="Gostincar C."/>
        </authorList>
    </citation>
    <scope>NUCLEOTIDE SEQUENCE</scope>
    <source>
        <strain evidence="2">EXF-13287</strain>
    </source>
</reference>
<feature type="compositionally biased region" description="Acidic residues" evidence="1">
    <location>
        <begin position="218"/>
        <end position="230"/>
    </location>
</feature>
<sequence>MPHKHTRKERDESSFNLPPTEIAKPLPVTSISKHKLEKSKQSTWKGNSSKAAAPKGNGAKGNAIKEGASAEKKNKKRKRQGDKEDDAPRAFKRLIAFAEGKKPRGGLDDGVVPTKKEKKAAKAAEAAGASSEPAKQQSEKQEREIPTIRPGERLSEFAARVDAALPLSGLVTKTAVKNGKDVLGIKVPQTRKEKKMHKLYEQWRAEERKIQERREEERELAEEEEMDDEQGGVKWKIDMEDDAARGKKKKKKGKKGRVLGEVGTKEEDPWEELKRKRGEGKIGLHDVAKAPPELIAPTAKLPMVRGATVNVGDIPKSAGSLRKREELQSLRSDVIASYRKLMDEKRSGQP</sequence>
<evidence type="ECO:0000256" key="1">
    <source>
        <dbReference type="SAM" id="MobiDB-lite"/>
    </source>
</evidence>
<evidence type="ECO:0000313" key="3">
    <source>
        <dbReference type="Proteomes" id="UP001174691"/>
    </source>
</evidence>